<organism evidence="2 3">
    <name type="scientific">Lithospermum erythrorhizon</name>
    <name type="common">Purple gromwell</name>
    <name type="synonym">Lithospermum officinale var. erythrorhizon</name>
    <dbReference type="NCBI Taxonomy" id="34254"/>
    <lineage>
        <taxon>Eukaryota</taxon>
        <taxon>Viridiplantae</taxon>
        <taxon>Streptophyta</taxon>
        <taxon>Embryophyta</taxon>
        <taxon>Tracheophyta</taxon>
        <taxon>Spermatophyta</taxon>
        <taxon>Magnoliopsida</taxon>
        <taxon>eudicotyledons</taxon>
        <taxon>Gunneridae</taxon>
        <taxon>Pentapetalae</taxon>
        <taxon>asterids</taxon>
        <taxon>lamiids</taxon>
        <taxon>Boraginales</taxon>
        <taxon>Boraginaceae</taxon>
        <taxon>Boraginoideae</taxon>
        <taxon>Lithospermeae</taxon>
        <taxon>Lithospermum</taxon>
    </lineage>
</organism>
<dbReference type="PANTHER" id="PTHR33223">
    <property type="entry name" value="CCHC-TYPE DOMAIN-CONTAINING PROTEIN"/>
    <property type="match status" value="1"/>
</dbReference>
<gene>
    <name evidence="2" type="ORF">LIER_12367</name>
</gene>
<comment type="caution">
    <text evidence="2">The sequence shown here is derived from an EMBL/GenBank/DDBJ whole genome shotgun (WGS) entry which is preliminary data.</text>
</comment>
<dbReference type="AlphaFoldDB" id="A0AAV3PRG2"/>
<sequence length="209" mass="24355">MPRGFRMSKFKTFCEQGDPGNHLKSFNSQLSFWASDDEVYERAFPSSLSGQALKWFHKLPPNSIDCWQDIVDLFMDKYGACIVADEDEKTLMELQRRPRETLRSFATKFEEVATNIPIANKKVTMISFFHGFRYGPLKEKLVLEPPNTRNELSKLLIQYIMLEEVKLLSDEYSPKAEKPKGRDDCRRNHPVKFERDSRSVEVVTPKNKP</sequence>
<feature type="domain" description="Retrotransposon gag" evidence="1">
    <location>
        <begin position="43"/>
        <end position="131"/>
    </location>
</feature>
<dbReference type="Pfam" id="PF03732">
    <property type="entry name" value="Retrotrans_gag"/>
    <property type="match status" value="1"/>
</dbReference>
<dbReference type="InterPro" id="IPR005162">
    <property type="entry name" value="Retrotrans_gag_dom"/>
</dbReference>
<reference evidence="2 3" key="1">
    <citation type="submission" date="2024-01" db="EMBL/GenBank/DDBJ databases">
        <title>The complete chloroplast genome sequence of Lithospermum erythrorhizon: insights into the phylogenetic relationship among Boraginaceae species and the maternal lineages of purple gromwells.</title>
        <authorList>
            <person name="Okada T."/>
            <person name="Watanabe K."/>
        </authorList>
    </citation>
    <scope>NUCLEOTIDE SEQUENCE [LARGE SCALE GENOMIC DNA]</scope>
</reference>
<name>A0AAV3PRG2_LITER</name>
<accession>A0AAV3PRG2</accession>
<protein>
    <recommendedName>
        <fullName evidence="1">Retrotransposon gag domain-containing protein</fullName>
    </recommendedName>
</protein>
<evidence type="ECO:0000313" key="3">
    <source>
        <dbReference type="Proteomes" id="UP001454036"/>
    </source>
</evidence>
<evidence type="ECO:0000313" key="2">
    <source>
        <dbReference type="EMBL" id="GAA0154369.1"/>
    </source>
</evidence>
<keyword evidence="3" id="KW-1185">Reference proteome</keyword>
<dbReference type="Proteomes" id="UP001454036">
    <property type="component" value="Unassembled WGS sequence"/>
</dbReference>
<dbReference type="PANTHER" id="PTHR33223:SF8">
    <property type="entry name" value="OS04G0172440 PROTEIN"/>
    <property type="match status" value="1"/>
</dbReference>
<proteinExistence type="predicted"/>
<evidence type="ECO:0000259" key="1">
    <source>
        <dbReference type="Pfam" id="PF03732"/>
    </source>
</evidence>
<dbReference type="EMBL" id="BAABME010002379">
    <property type="protein sequence ID" value="GAA0154369.1"/>
    <property type="molecule type" value="Genomic_DNA"/>
</dbReference>